<dbReference type="SUPFAM" id="SSF56935">
    <property type="entry name" value="Porins"/>
    <property type="match status" value="1"/>
</dbReference>
<evidence type="ECO:0000256" key="5">
    <source>
        <dbReference type="ARBA" id="ARBA00022692"/>
    </source>
</evidence>
<gene>
    <name evidence="17" type="ORF">NNL38_02095</name>
</gene>
<evidence type="ECO:0000256" key="6">
    <source>
        <dbReference type="ARBA" id="ARBA00022729"/>
    </source>
</evidence>
<accession>A0ABY5GG04</accession>
<feature type="signal peptide" evidence="14">
    <location>
        <begin position="1"/>
        <end position="23"/>
    </location>
</feature>
<dbReference type="Proteomes" id="UP001057998">
    <property type="component" value="Chromosome 1"/>
</dbReference>
<evidence type="ECO:0000256" key="14">
    <source>
        <dbReference type="SAM" id="SignalP"/>
    </source>
</evidence>
<dbReference type="InterPro" id="IPR037066">
    <property type="entry name" value="Plug_dom_sf"/>
</dbReference>
<dbReference type="EMBL" id="CP101508">
    <property type="protein sequence ID" value="UTV28127.1"/>
    <property type="molecule type" value="Genomic_DNA"/>
</dbReference>
<keyword evidence="4 11" id="KW-1134">Transmembrane beta strand</keyword>
<dbReference type="InterPro" id="IPR039426">
    <property type="entry name" value="TonB-dep_rcpt-like"/>
</dbReference>
<evidence type="ECO:0000259" key="16">
    <source>
        <dbReference type="Pfam" id="PF07715"/>
    </source>
</evidence>
<dbReference type="PANTHER" id="PTHR30069">
    <property type="entry name" value="TONB-DEPENDENT OUTER MEMBRANE RECEPTOR"/>
    <property type="match status" value="1"/>
</dbReference>
<dbReference type="NCBIfam" id="TIGR01786">
    <property type="entry name" value="TonB-hemlactrns"/>
    <property type="match status" value="1"/>
</dbReference>
<dbReference type="InterPro" id="IPR011276">
    <property type="entry name" value="TonB_haem/Hb_rcpt"/>
</dbReference>
<evidence type="ECO:0000256" key="13">
    <source>
        <dbReference type="RuleBase" id="RU003357"/>
    </source>
</evidence>
<keyword evidence="7 13" id="KW-0798">TonB box</keyword>
<protein>
    <submittedName>
        <fullName evidence="17">TonB-dependent hemoglobin/transferrin/lactoferrin family receptor</fullName>
    </submittedName>
</protein>
<reference evidence="17" key="1">
    <citation type="submission" date="2022-07" db="EMBL/GenBank/DDBJ databases">
        <title>Genome sequencing of Photobacterium atrarenae GJH2-4.</title>
        <authorList>
            <person name="Park S.-J."/>
        </authorList>
    </citation>
    <scope>NUCLEOTIDE SEQUENCE</scope>
    <source>
        <strain evidence="17">GJH2-4</strain>
    </source>
</reference>
<dbReference type="PROSITE" id="PS52016">
    <property type="entry name" value="TONB_DEPENDENT_REC_3"/>
    <property type="match status" value="1"/>
</dbReference>
<evidence type="ECO:0000256" key="3">
    <source>
        <dbReference type="ARBA" id="ARBA00022448"/>
    </source>
</evidence>
<evidence type="ECO:0000256" key="11">
    <source>
        <dbReference type="PROSITE-ProRule" id="PRU01360"/>
    </source>
</evidence>
<dbReference type="NCBIfam" id="TIGR01785">
    <property type="entry name" value="TonB-hemin"/>
    <property type="match status" value="1"/>
</dbReference>
<evidence type="ECO:0000256" key="10">
    <source>
        <dbReference type="ARBA" id="ARBA00023237"/>
    </source>
</evidence>
<feature type="chain" id="PRO_5046407601" evidence="14">
    <location>
        <begin position="24"/>
        <end position="718"/>
    </location>
</feature>
<keyword evidence="3 11" id="KW-0813">Transport</keyword>
<evidence type="ECO:0000256" key="9">
    <source>
        <dbReference type="ARBA" id="ARBA00023170"/>
    </source>
</evidence>
<evidence type="ECO:0000256" key="7">
    <source>
        <dbReference type="ARBA" id="ARBA00023077"/>
    </source>
</evidence>
<feature type="short sequence motif" description="TonB C-terminal box" evidence="12">
    <location>
        <begin position="701"/>
        <end position="718"/>
    </location>
</feature>
<dbReference type="InterPro" id="IPR012910">
    <property type="entry name" value="Plug_dom"/>
</dbReference>
<dbReference type="Pfam" id="PF00593">
    <property type="entry name" value="TonB_dep_Rec_b-barrel"/>
    <property type="match status" value="1"/>
</dbReference>
<evidence type="ECO:0000313" key="18">
    <source>
        <dbReference type="Proteomes" id="UP001057998"/>
    </source>
</evidence>
<evidence type="ECO:0000256" key="4">
    <source>
        <dbReference type="ARBA" id="ARBA00022452"/>
    </source>
</evidence>
<dbReference type="Pfam" id="PF07715">
    <property type="entry name" value="Plug"/>
    <property type="match status" value="1"/>
</dbReference>
<dbReference type="Gene3D" id="2.40.170.20">
    <property type="entry name" value="TonB-dependent receptor, beta-barrel domain"/>
    <property type="match status" value="1"/>
</dbReference>
<keyword evidence="10 11" id="KW-0998">Cell outer membrane</keyword>
<dbReference type="InterPro" id="IPR000531">
    <property type="entry name" value="Beta-barrel_TonB"/>
</dbReference>
<evidence type="ECO:0000256" key="1">
    <source>
        <dbReference type="ARBA" id="ARBA00004571"/>
    </source>
</evidence>
<organism evidence="17 18">
    <name type="scientific">Photobacterium atrarenae</name>
    <dbReference type="NCBI Taxonomy" id="865757"/>
    <lineage>
        <taxon>Bacteria</taxon>
        <taxon>Pseudomonadati</taxon>
        <taxon>Pseudomonadota</taxon>
        <taxon>Gammaproteobacteria</taxon>
        <taxon>Vibrionales</taxon>
        <taxon>Vibrionaceae</taxon>
        <taxon>Photobacterium</taxon>
    </lineage>
</organism>
<dbReference type="PANTHER" id="PTHR30069:SF29">
    <property type="entry name" value="HEMOGLOBIN AND HEMOGLOBIN-HAPTOGLOBIN-BINDING PROTEIN 1-RELATED"/>
    <property type="match status" value="1"/>
</dbReference>
<feature type="domain" description="TonB-dependent receptor-like beta-barrel" evidence="15">
    <location>
        <begin position="278"/>
        <end position="681"/>
    </location>
</feature>
<dbReference type="Gene3D" id="2.170.130.10">
    <property type="entry name" value="TonB-dependent receptor, plug domain"/>
    <property type="match status" value="1"/>
</dbReference>
<evidence type="ECO:0000259" key="15">
    <source>
        <dbReference type="Pfam" id="PF00593"/>
    </source>
</evidence>
<dbReference type="InterPro" id="IPR010917">
    <property type="entry name" value="TonB_rcpt_CS"/>
</dbReference>
<sequence length="718" mass="78948">MQLKPVPLAFLSLFGLSSHSAVAEDVTAISTIVVTANKIEKPLSETNGSVAVITSEAMTREGATELYDALNHEPGISVSGGAGRPQNITIRGMSGNRVAVIKDGVRVADGYGADDLNDVAGHNSFDLGDVKQIEVVKGAGSSLYGSGAVGGVVVLTSKAPGDYLRQRDSYWGIEGGYAGISNKYRTALTTAQRFGDSDHLLRLSYWTGSESKNHDESLYLRDVDGFYAALSSEWFVSPQWMLKGKLSYYQQEALREEGQPPIQEDGKGWIAKDFHEQGRVTTLESRVGAEWEGTGGLADQADFNLYYRLTENDSELRVAMARVQESLLFKRRQIDSRQFRDALLGGSAEMQKRISLGSANHTFAWGVTLESTRHERPVEKLMIDWNGEQRTESAPFAEATTDRFGVYVHDDIDWGRWNLTPGLRFDYQRLSPGGADSIGTEALGRYALDTTDHSEISPSLSLAYQWTDALNTYLSYTHGFRAPSYAKAYGFVPHLNGDLGSFVIQPNPDLGAETSDNVELGSKYDDGRLAVYGALFYSVFDDFIDEQVVGWDDANQHAIVQYQNLNGVKTYGAELTVRYTLTDALAISSKLGIVDGEDEQGEAIRALTPLEGNTQLDYLAEDWDGFVRANYAGAMDRVPTCYGELGMAETCAETSGWLTVDLGAGYFVTPDFRLNLAIHNLLDRDYIRYQDVAGVAAKDTTFSTQPGRYFNLNAQYSF</sequence>
<dbReference type="PROSITE" id="PS01156">
    <property type="entry name" value="TONB_DEPENDENT_REC_2"/>
    <property type="match status" value="1"/>
</dbReference>
<keyword evidence="8 11" id="KW-0472">Membrane</keyword>
<dbReference type="InterPro" id="IPR010949">
    <property type="entry name" value="TonB_Hb/transfer/lactofer_rcpt"/>
</dbReference>
<evidence type="ECO:0000313" key="17">
    <source>
        <dbReference type="EMBL" id="UTV28127.1"/>
    </source>
</evidence>
<dbReference type="InterPro" id="IPR036942">
    <property type="entry name" value="Beta-barrel_TonB_sf"/>
</dbReference>
<name>A0ABY5GG04_9GAMM</name>
<keyword evidence="9 17" id="KW-0675">Receptor</keyword>
<keyword evidence="5 11" id="KW-0812">Transmembrane</keyword>
<dbReference type="RefSeq" id="WP_255389383.1">
    <property type="nucleotide sequence ID" value="NZ_CP101508.1"/>
</dbReference>
<comment type="similarity">
    <text evidence="2">Belongs to the TonB-dependent receptor family. Hemoglobin/haptoglobin binding protein subfamily.</text>
</comment>
<keyword evidence="18" id="KW-1185">Reference proteome</keyword>
<proteinExistence type="inferred from homology"/>
<comment type="subcellular location">
    <subcellularLocation>
        <location evidence="1 11">Cell outer membrane</location>
        <topology evidence="1 11">Multi-pass membrane protein</topology>
    </subcellularLocation>
</comment>
<keyword evidence="6 14" id="KW-0732">Signal</keyword>
<evidence type="ECO:0000256" key="2">
    <source>
        <dbReference type="ARBA" id="ARBA00008143"/>
    </source>
</evidence>
<dbReference type="CDD" id="cd01347">
    <property type="entry name" value="ligand_gated_channel"/>
    <property type="match status" value="1"/>
</dbReference>
<evidence type="ECO:0000256" key="8">
    <source>
        <dbReference type="ARBA" id="ARBA00023136"/>
    </source>
</evidence>
<feature type="domain" description="TonB-dependent receptor plug" evidence="16">
    <location>
        <begin position="43"/>
        <end position="152"/>
    </location>
</feature>
<evidence type="ECO:0000256" key="12">
    <source>
        <dbReference type="PROSITE-ProRule" id="PRU10144"/>
    </source>
</evidence>